<gene>
    <name evidence="1" type="ORF">LTR37_001936</name>
</gene>
<dbReference type="EMBL" id="JAUTXU010000010">
    <property type="protein sequence ID" value="KAK3723213.1"/>
    <property type="molecule type" value="Genomic_DNA"/>
</dbReference>
<keyword evidence="2" id="KW-1185">Reference proteome</keyword>
<dbReference type="Proteomes" id="UP001281147">
    <property type="component" value="Unassembled WGS sequence"/>
</dbReference>
<evidence type="ECO:0000313" key="1">
    <source>
        <dbReference type="EMBL" id="KAK3723213.1"/>
    </source>
</evidence>
<comment type="caution">
    <text evidence="1">The sequence shown here is derived from an EMBL/GenBank/DDBJ whole genome shotgun (WGS) entry which is preliminary data.</text>
</comment>
<accession>A0ACC3NU88</accession>
<reference evidence="1" key="1">
    <citation type="submission" date="2023-07" db="EMBL/GenBank/DDBJ databases">
        <title>Black Yeasts Isolated from many extreme environments.</title>
        <authorList>
            <person name="Coleine C."/>
            <person name="Stajich J.E."/>
            <person name="Selbmann L."/>
        </authorList>
    </citation>
    <scope>NUCLEOTIDE SEQUENCE</scope>
    <source>
        <strain evidence="1">CCFEE 5714</strain>
    </source>
</reference>
<protein>
    <submittedName>
        <fullName evidence="1">Uncharacterized protein</fullName>
    </submittedName>
</protein>
<proteinExistence type="predicted"/>
<evidence type="ECO:0000313" key="2">
    <source>
        <dbReference type="Proteomes" id="UP001281147"/>
    </source>
</evidence>
<name>A0ACC3NU88_9PEZI</name>
<sequence length="485" mass="55023">MSHSTACGRLLQSSLYPQSAKISQTGFLDLPNEIRNRIYKQAIWDHDRAVVFLPRNLPRTVLPDSERIDHDGIESEASGCDPASNYSEKYRHWTETSRSEFQGVQDDCRWQEGEWLPEEIPLPVFTEECTGDNESEECSDHEESKGCTDDEEDEATLQGVEDRSVSGKLLSSMSAHVRAYIDTKANATALEQLLDDLDRCGTCHQVECACYGSDDSDHEADSTDVEEDTDDEIDGEHPPRVFSDEDGTIDVTEPETEDDDFFLRDTTVDHDDFEQRGVDSDGYLIPPISCFNGKCAARSYPNNNECRFCAGFGLRSDQDESMYPKDPAHPFRQEFEDEDPNGDDEQHLNVTERMGMLFRQQEPGILLACKEIREQCLPLYCGLIVGEHAKHIRQLSFEGRHSVEEGIEFGADVDMLEEAPYFDVEVECPDFSHLADYATRAIVEALEQDFITILWKMSKRDRGRIKFSSDDVFMLGEAFSAAMQR</sequence>
<organism evidence="1 2">
    <name type="scientific">Vermiconidia calcicola</name>
    <dbReference type="NCBI Taxonomy" id="1690605"/>
    <lineage>
        <taxon>Eukaryota</taxon>
        <taxon>Fungi</taxon>
        <taxon>Dikarya</taxon>
        <taxon>Ascomycota</taxon>
        <taxon>Pezizomycotina</taxon>
        <taxon>Dothideomycetes</taxon>
        <taxon>Dothideomycetidae</taxon>
        <taxon>Mycosphaerellales</taxon>
        <taxon>Extremaceae</taxon>
        <taxon>Vermiconidia</taxon>
    </lineage>
</organism>